<dbReference type="Pfam" id="PF11887">
    <property type="entry name" value="Mce4_CUP1"/>
    <property type="match status" value="1"/>
</dbReference>
<feature type="domain" description="Mammalian cell entry C-terminal" evidence="2">
    <location>
        <begin position="143"/>
        <end position="310"/>
    </location>
</feature>
<dbReference type="EMBL" id="JAHCLR010000023">
    <property type="protein sequence ID" value="MBS9534467.1"/>
    <property type="molecule type" value="Genomic_DNA"/>
</dbReference>
<evidence type="ECO:0000259" key="2">
    <source>
        <dbReference type="Pfam" id="PF11887"/>
    </source>
</evidence>
<name>A0ABS5RJJ0_9MYCO</name>
<evidence type="ECO:0000259" key="1">
    <source>
        <dbReference type="Pfam" id="PF02470"/>
    </source>
</evidence>
<dbReference type="NCBIfam" id="TIGR00996">
    <property type="entry name" value="Mtu_fam_mce"/>
    <property type="match status" value="1"/>
</dbReference>
<accession>A0ABS5RJJ0</accession>
<dbReference type="RefSeq" id="WP_214093336.1">
    <property type="nucleotide sequence ID" value="NZ_JAHCLR010000023.1"/>
</dbReference>
<evidence type="ECO:0000313" key="3">
    <source>
        <dbReference type="EMBL" id="MBS9534467.1"/>
    </source>
</evidence>
<dbReference type="InterPro" id="IPR005693">
    <property type="entry name" value="Mce"/>
</dbReference>
<organism evidence="3 4">
    <name type="scientific">Mycolicibacter acidiphilus</name>
    <dbReference type="NCBI Taxonomy" id="2835306"/>
    <lineage>
        <taxon>Bacteria</taxon>
        <taxon>Bacillati</taxon>
        <taxon>Actinomycetota</taxon>
        <taxon>Actinomycetes</taxon>
        <taxon>Mycobacteriales</taxon>
        <taxon>Mycobacteriaceae</taxon>
        <taxon>Mycolicibacter</taxon>
    </lineage>
</organism>
<dbReference type="Proteomes" id="UP001519535">
    <property type="component" value="Unassembled WGS sequence"/>
</dbReference>
<proteinExistence type="predicted"/>
<feature type="domain" description="Mce/MlaD" evidence="1">
    <location>
        <begin position="55"/>
        <end position="135"/>
    </location>
</feature>
<dbReference type="Pfam" id="PF02470">
    <property type="entry name" value="MlaD"/>
    <property type="match status" value="1"/>
</dbReference>
<dbReference type="PANTHER" id="PTHR33371">
    <property type="entry name" value="INTERMEMBRANE PHOSPHOLIPID TRANSPORT SYSTEM BINDING PROTEIN MLAD-RELATED"/>
    <property type="match status" value="1"/>
</dbReference>
<comment type="caution">
    <text evidence="3">The sequence shown here is derived from an EMBL/GenBank/DDBJ whole genome shotgun (WGS) entry which is preliminary data.</text>
</comment>
<evidence type="ECO:0000313" key="4">
    <source>
        <dbReference type="Proteomes" id="UP001519535"/>
    </source>
</evidence>
<reference evidence="3 4" key="1">
    <citation type="submission" date="2021-05" db="EMBL/GenBank/DDBJ databases">
        <title>Mycobacterium acidophilum sp. nov., an extremely acid-tolerant member of the genus Mycobacterium.</title>
        <authorList>
            <person name="Xia J."/>
        </authorList>
    </citation>
    <scope>NUCLEOTIDE SEQUENCE [LARGE SCALE GENOMIC DNA]</scope>
    <source>
        <strain evidence="3 4">M1</strain>
    </source>
</reference>
<dbReference type="InterPro" id="IPR052336">
    <property type="entry name" value="MlaD_Phospholipid_Transporter"/>
</dbReference>
<sequence>MTRRRTKIEKVSAGVRRLGRRGAALGAGTLLLSGCQFGGLNSLNMPGTAGHGRGSYSITVQLPDVSTLPQNSPVMVDDVTVGSVSGLQAVQQPDGSFYAAVKLSLDGNVHLPANAIAKVAQTSLLGSQHIDLAPPTDEAPVGRLAPGAEIPLSRTGAYPTTEAVLSSLGVVVNKGNLGALQDITDEAYQAFASRAGSLAGLMPRLAELTASLDQQATDIIAAAEGLNRVGSTLARSAPSLALALDTMPAALQVLNDNRANIVDAFAALKSLAEVGARIMTEGKDAIAADLKDLYPVVKAFADNANDLVTAFQFIPTFPFPSMYLRNAVRGDFLNVYVTFDMTLRRLGESVFTTGGFDPNMPRLGQVINPPDFLLPELANLSGQAADPFKIPPGTAPHYED</sequence>
<dbReference type="InterPro" id="IPR003399">
    <property type="entry name" value="Mce/MlaD"/>
</dbReference>
<keyword evidence="4" id="KW-1185">Reference proteome</keyword>
<protein>
    <submittedName>
        <fullName evidence="3">MCE family protein</fullName>
    </submittedName>
</protein>
<dbReference type="PROSITE" id="PS51257">
    <property type="entry name" value="PROKAR_LIPOPROTEIN"/>
    <property type="match status" value="1"/>
</dbReference>
<dbReference type="PANTHER" id="PTHR33371:SF15">
    <property type="entry name" value="LIPOPROTEIN LPRN"/>
    <property type="match status" value="1"/>
</dbReference>
<dbReference type="InterPro" id="IPR024516">
    <property type="entry name" value="Mce_C"/>
</dbReference>
<gene>
    <name evidence="3" type="ORF">KIH27_12810</name>
</gene>